<dbReference type="KEGG" id="dgr:6561069"/>
<keyword evidence="1" id="KW-0479">Metal-binding</keyword>
<dbReference type="GO" id="GO:0048471">
    <property type="term" value="C:perinuclear region of cytoplasm"/>
    <property type="evidence" value="ECO:0007669"/>
    <property type="project" value="EnsemblMetazoa"/>
</dbReference>
<dbReference type="SMART" id="SM00333">
    <property type="entry name" value="TUDOR"/>
    <property type="match status" value="1"/>
</dbReference>
<evidence type="ECO:0000256" key="1">
    <source>
        <dbReference type="PROSITE-ProRule" id="PRU00723"/>
    </source>
</evidence>
<dbReference type="GO" id="GO:0030717">
    <property type="term" value="P:oocyte karyosome formation"/>
    <property type="evidence" value="ECO:0007669"/>
    <property type="project" value="EnsemblMetazoa"/>
</dbReference>
<dbReference type="GO" id="GO:0141009">
    <property type="term" value="P:transposable element silencing by piRNA-mediated mRNA destabilization"/>
    <property type="evidence" value="ECO:0007669"/>
    <property type="project" value="EnsemblMetazoa"/>
</dbReference>
<dbReference type="InParanoid" id="B4J5I8"/>
<dbReference type="Gene3D" id="2.40.50.90">
    <property type="match status" value="1"/>
</dbReference>
<keyword evidence="1" id="KW-0862">Zinc</keyword>
<dbReference type="GO" id="GO:0008270">
    <property type="term" value="F:zinc ion binding"/>
    <property type="evidence" value="ECO:0007669"/>
    <property type="project" value="UniProtKB-KW"/>
</dbReference>
<feature type="domain" description="C3H1-type" evidence="2">
    <location>
        <begin position="430"/>
        <end position="459"/>
    </location>
</feature>
<dbReference type="FunCoup" id="B4J5I8">
    <property type="interactions" value="60"/>
</dbReference>
<accession>B4J5I8</accession>
<organism evidence="5">
    <name type="scientific">Drosophila grimshawi</name>
    <name type="common">Hawaiian fruit fly</name>
    <name type="synonym">Idiomyia grimshawi</name>
    <dbReference type="NCBI Taxonomy" id="7222"/>
    <lineage>
        <taxon>Eukaryota</taxon>
        <taxon>Metazoa</taxon>
        <taxon>Ecdysozoa</taxon>
        <taxon>Arthropoda</taxon>
        <taxon>Hexapoda</taxon>
        <taxon>Insecta</taxon>
        <taxon>Pterygota</taxon>
        <taxon>Neoptera</taxon>
        <taxon>Endopterygota</taxon>
        <taxon>Diptera</taxon>
        <taxon>Brachycera</taxon>
        <taxon>Muscomorpha</taxon>
        <taxon>Ephydroidea</taxon>
        <taxon>Drosophilidae</taxon>
        <taxon>Drosophila</taxon>
        <taxon>Hawaiian Drosophila</taxon>
    </lineage>
</organism>
<dbReference type="Pfam" id="PF24047">
    <property type="entry name" value="Tudor_krimper_1st"/>
    <property type="match status" value="1"/>
</dbReference>
<dbReference type="AlphaFoldDB" id="B4J5I8"/>
<evidence type="ECO:0000259" key="2">
    <source>
        <dbReference type="PROSITE" id="PS50103"/>
    </source>
</evidence>
<evidence type="ECO:0000259" key="3">
    <source>
        <dbReference type="PROSITE" id="PS50304"/>
    </source>
</evidence>
<dbReference type="SUPFAM" id="SSF63748">
    <property type="entry name" value="Tudor/PWWP/MBT"/>
    <property type="match status" value="2"/>
</dbReference>
<dbReference type="GO" id="GO:0007310">
    <property type="term" value="P:oocyte dorsal/ventral axis specification"/>
    <property type="evidence" value="ECO:0007669"/>
    <property type="project" value="EnsemblMetazoa"/>
</dbReference>
<dbReference type="InterPro" id="IPR002999">
    <property type="entry name" value="Tudor"/>
</dbReference>
<feature type="domain" description="Tudor" evidence="3">
    <location>
        <begin position="532"/>
        <end position="589"/>
    </location>
</feature>
<dbReference type="OrthoDB" id="10052065at2759"/>
<dbReference type="OMA" id="RHYDPKL"/>
<dbReference type="InterPro" id="IPR000571">
    <property type="entry name" value="Znf_CCCH"/>
</dbReference>
<protein>
    <submittedName>
        <fullName evidence="4">GH21057</fullName>
    </submittedName>
</protein>
<dbReference type="PROSITE" id="PS50103">
    <property type="entry name" value="ZF_C3H1"/>
    <property type="match status" value="1"/>
</dbReference>
<dbReference type="GO" id="GO:0043186">
    <property type="term" value="C:P granule"/>
    <property type="evidence" value="ECO:0007669"/>
    <property type="project" value="EnsemblMetazoa"/>
</dbReference>
<keyword evidence="1" id="KW-0863">Zinc-finger</keyword>
<dbReference type="GO" id="GO:0140965">
    <property type="term" value="P:secondary piRNA processing"/>
    <property type="evidence" value="ECO:0007669"/>
    <property type="project" value="EnsemblMetazoa"/>
</dbReference>
<gene>
    <name evidence="4" type="primary">Dgri\GH21057</name>
    <name evidence="4" type="ORF">Dgri_GH21057</name>
</gene>
<dbReference type="PhylomeDB" id="B4J5I8"/>
<reference evidence="4 5" key="1">
    <citation type="journal article" date="2007" name="Nature">
        <title>Evolution of genes and genomes on the Drosophila phylogeny.</title>
        <authorList>
            <consortium name="Drosophila 12 Genomes Consortium"/>
            <person name="Clark A.G."/>
            <person name="Eisen M.B."/>
            <person name="Smith D.R."/>
            <person name="Bergman C.M."/>
            <person name="Oliver B."/>
            <person name="Markow T.A."/>
            <person name="Kaufman T.C."/>
            <person name="Kellis M."/>
            <person name="Gelbart W."/>
            <person name="Iyer V.N."/>
            <person name="Pollard D.A."/>
            <person name="Sackton T.B."/>
            <person name="Larracuente A.M."/>
            <person name="Singh N.D."/>
            <person name="Abad J.P."/>
            <person name="Abt D.N."/>
            <person name="Adryan B."/>
            <person name="Aguade M."/>
            <person name="Akashi H."/>
            <person name="Anderson W.W."/>
            <person name="Aquadro C.F."/>
            <person name="Ardell D.H."/>
            <person name="Arguello R."/>
            <person name="Artieri C.G."/>
            <person name="Barbash D.A."/>
            <person name="Barker D."/>
            <person name="Barsanti P."/>
            <person name="Batterham P."/>
            <person name="Batzoglou S."/>
            <person name="Begun D."/>
            <person name="Bhutkar A."/>
            <person name="Blanco E."/>
            <person name="Bosak S.A."/>
            <person name="Bradley R.K."/>
            <person name="Brand A.D."/>
            <person name="Brent M.R."/>
            <person name="Brooks A.N."/>
            <person name="Brown R.H."/>
            <person name="Butlin R.K."/>
            <person name="Caggese C."/>
            <person name="Calvi B.R."/>
            <person name="Bernardo de Carvalho A."/>
            <person name="Caspi A."/>
            <person name="Castrezana S."/>
            <person name="Celniker S.E."/>
            <person name="Chang J.L."/>
            <person name="Chapple C."/>
            <person name="Chatterji S."/>
            <person name="Chinwalla A."/>
            <person name="Civetta A."/>
            <person name="Clifton S.W."/>
            <person name="Comeron J.M."/>
            <person name="Costello J.C."/>
            <person name="Coyne J.A."/>
            <person name="Daub J."/>
            <person name="David R.G."/>
            <person name="Delcher A.L."/>
            <person name="Delehaunty K."/>
            <person name="Do C.B."/>
            <person name="Ebling H."/>
            <person name="Edwards K."/>
            <person name="Eickbush T."/>
            <person name="Evans J.D."/>
            <person name="Filipski A."/>
            <person name="Findeiss S."/>
            <person name="Freyhult E."/>
            <person name="Fulton L."/>
            <person name="Fulton R."/>
            <person name="Garcia A.C."/>
            <person name="Gardiner A."/>
            <person name="Garfield D.A."/>
            <person name="Garvin B.E."/>
            <person name="Gibson G."/>
            <person name="Gilbert D."/>
            <person name="Gnerre S."/>
            <person name="Godfrey J."/>
            <person name="Good R."/>
            <person name="Gotea V."/>
            <person name="Gravely B."/>
            <person name="Greenberg A.J."/>
            <person name="Griffiths-Jones S."/>
            <person name="Gross S."/>
            <person name="Guigo R."/>
            <person name="Gustafson E.A."/>
            <person name="Haerty W."/>
            <person name="Hahn M.W."/>
            <person name="Halligan D.L."/>
            <person name="Halpern A.L."/>
            <person name="Halter G.M."/>
            <person name="Han M.V."/>
            <person name="Heger A."/>
            <person name="Hillier L."/>
            <person name="Hinrichs A.S."/>
            <person name="Holmes I."/>
            <person name="Hoskins R.A."/>
            <person name="Hubisz M.J."/>
            <person name="Hultmark D."/>
            <person name="Huntley M.A."/>
            <person name="Jaffe D.B."/>
            <person name="Jagadeeshan S."/>
            <person name="Jeck W.R."/>
            <person name="Johnson J."/>
            <person name="Jones C.D."/>
            <person name="Jordan W.C."/>
            <person name="Karpen G.H."/>
            <person name="Kataoka E."/>
            <person name="Keightley P.D."/>
            <person name="Kheradpour P."/>
            <person name="Kirkness E.F."/>
            <person name="Koerich L.B."/>
            <person name="Kristiansen K."/>
            <person name="Kudrna D."/>
            <person name="Kulathinal R.J."/>
            <person name="Kumar S."/>
            <person name="Kwok R."/>
            <person name="Lander E."/>
            <person name="Langley C.H."/>
            <person name="Lapoint R."/>
            <person name="Lazzaro B.P."/>
            <person name="Lee S.J."/>
            <person name="Levesque L."/>
            <person name="Li R."/>
            <person name="Lin C.F."/>
            <person name="Lin M.F."/>
            <person name="Lindblad-Toh K."/>
            <person name="Llopart A."/>
            <person name="Long M."/>
            <person name="Low L."/>
            <person name="Lozovsky E."/>
            <person name="Lu J."/>
            <person name="Luo M."/>
            <person name="Machado C.A."/>
            <person name="Makalowski W."/>
            <person name="Marzo M."/>
            <person name="Matsuda M."/>
            <person name="Matzkin L."/>
            <person name="McAllister B."/>
            <person name="McBride C.S."/>
            <person name="McKernan B."/>
            <person name="McKernan K."/>
            <person name="Mendez-Lago M."/>
            <person name="Minx P."/>
            <person name="Mollenhauer M.U."/>
            <person name="Montooth K."/>
            <person name="Mount S.M."/>
            <person name="Mu X."/>
            <person name="Myers E."/>
            <person name="Negre B."/>
            <person name="Newfeld S."/>
            <person name="Nielsen R."/>
            <person name="Noor M.A."/>
            <person name="O'Grady P."/>
            <person name="Pachter L."/>
            <person name="Papaceit M."/>
            <person name="Parisi M.J."/>
            <person name="Parisi M."/>
            <person name="Parts L."/>
            <person name="Pedersen J.S."/>
            <person name="Pesole G."/>
            <person name="Phillippy A.M."/>
            <person name="Ponting C.P."/>
            <person name="Pop M."/>
            <person name="Porcelli D."/>
            <person name="Powell J.R."/>
            <person name="Prohaska S."/>
            <person name="Pruitt K."/>
            <person name="Puig M."/>
            <person name="Quesneville H."/>
            <person name="Ram K.R."/>
            <person name="Rand D."/>
            <person name="Rasmussen M.D."/>
            <person name="Reed L.K."/>
            <person name="Reenan R."/>
            <person name="Reily A."/>
            <person name="Remington K.A."/>
            <person name="Rieger T.T."/>
            <person name="Ritchie M.G."/>
            <person name="Robin C."/>
            <person name="Rogers Y.H."/>
            <person name="Rohde C."/>
            <person name="Rozas J."/>
            <person name="Rubenfield M.J."/>
            <person name="Ruiz A."/>
            <person name="Russo S."/>
            <person name="Salzberg S.L."/>
            <person name="Sanchez-Gracia A."/>
            <person name="Saranga D.J."/>
            <person name="Sato H."/>
            <person name="Schaeffer S.W."/>
            <person name="Schatz M.C."/>
            <person name="Schlenke T."/>
            <person name="Schwartz R."/>
            <person name="Segarra C."/>
            <person name="Singh R.S."/>
            <person name="Sirot L."/>
            <person name="Sirota M."/>
            <person name="Sisneros N.B."/>
            <person name="Smith C.D."/>
            <person name="Smith T.F."/>
            <person name="Spieth J."/>
            <person name="Stage D.E."/>
            <person name="Stark A."/>
            <person name="Stephan W."/>
            <person name="Strausberg R.L."/>
            <person name="Strempel S."/>
            <person name="Sturgill D."/>
            <person name="Sutton G."/>
            <person name="Sutton G.G."/>
            <person name="Tao W."/>
            <person name="Teichmann S."/>
            <person name="Tobari Y.N."/>
            <person name="Tomimura Y."/>
            <person name="Tsolas J.M."/>
            <person name="Valente V.L."/>
            <person name="Venter E."/>
            <person name="Venter J.C."/>
            <person name="Vicario S."/>
            <person name="Vieira F.G."/>
            <person name="Vilella A.J."/>
            <person name="Villasante A."/>
            <person name="Walenz B."/>
            <person name="Wang J."/>
            <person name="Wasserman M."/>
            <person name="Watts T."/>
            <person name="Wilson D."/>
            <person name="Wilson R.K."/>
            <person name="Wing R.A."/>
            <person name="Wolfner M.F."/>
            <person name="Wong A."/>
            <person name="Wong G.K."/>
            <person name="Wu C.I."/>
            <person name="Wu G."/>
            <person name="Yamamoto D."/>
            <person name="Yang H.P."/>
            <person name="Yang S.P."/>
            <person name="Yorke J.A."/>
            <person name="Yoshida K."/>
            <person name="Zdobnov E."/>
            <person name="Zhang P."/>
            <person name="Zhang Y."/>
            <person name="Zimin A.V."/>
            <person name="Baldwin J."/>
            <person name="Abdouelleil A."/>
            <person name="Abdulkadir J."/>
            <person name="Abebe A."/>
            <person name="Abera B."/>
            <person name="Abreu J."/>
            <person name="Acer S.C."/>
            <person name="Aftuck L."/>
            <person name="Alexander A."/>
            <person name="An P."/>
            <person name="Anderson E."/>
            <person name="Anderson S."/>
            <person name="Arachi H."/>
            <person name="Azer M."/>
            <person name="Bachantsang P."/>
            <person name="Barry A."/>
            <person name="Bayul T."/>
            <person name="Berlin A."/>
            <person name="Bessette D."/>
            <person name="Bloom T."/>
            <person name="Blye J."/>
            <person name="Boguslavskiy L."/>
            <person name="Bonnet C."/>
            <person name="Boukhgalter B."/>
            <person name="Bourzgui I."/>
            <person name="Brown A."/>
            <person name="Cahill P."/>
            <person name="Channer S."/>
            <person name="Cheshatsang Y."/>
            <person name="Chuda L."/>
            <person name="Citroen M."/>
            <person name="Collymore A."/>
            <person name="Cooke P."/>
            <person name="Costello M."/>
            <person name="D'Aco K."/>
            <person name="Daza R."/>
            <person name="De Haan G."/>
            <person name="DeGray S."/>
            <person name="DeMaso C."/>
            <person name="Dhargay N."/>
            <person name="Dooley K."/>
            <person name="Dooley E."/>
            <person name="Doricent M."/>
            <person name="Dorje P."/>
            <person name="Dorjee K."/>
            <person name="Dupes A."/>
            <person name="Elong R."/>
            <person name="Falk J."/>
            <person name="Farina A."/>
            <person name="Faro S."/>
            <person name="Ferguson D."/>
            <person name="Fisher S."/>
            <person name="Foley C.D."/>
            <person name="Franke A."/>
            <person name="Friedrich D."/>
            <person name="Gadbois L."/>
            <person name="Gearin G."/>
            <person name="Gearin C.R."/>
            <person name="Giannoukos G."/>
            <person name="Goode T."/>
            <person name="Graham J."/>
            <person name="Grandbois E."/>
            <person name="Grewal S."/>
            <person name="Gyaltsen K."/>
            <person name="Hafez N."/>
            <person name="Hagos B."/>
            <person name="Hall J."/>
            <person name="Henson C."/>
            <person name="Hollinger A."/>
            <person name="Honan T."/>
            <person name="Huard M.D."/>
            <person name="Hughes L."/>
            <person name="Hurhula B."/>
            <person name="Husby M.E."/>
            <person name="Kamat A."/>
            <person name="Kanga B."/>
            <person name="Kashin S."/>
            <person name="Khazanovich D."/>
            <person name="Kisner P."/>
            <person name="Lance K."/>
            <person name="Lara M."/>
            <person name="Lee W."/>
            <person name="Lennon N."/>
            <person name="Letendre F."/>
            <person name="LeVine R."/>
            <person name="Lipovsky A."/>
            <person name="Liu X."/>
            <person name="Liu J."/>
            <person name="Liu S."/>
            <person name="Lokyitsang T."/>
            <person name="Lokyitsang Y."/>
            <person name="Lubonja R."/>
            <person name="Lui A."/>
            <person name="MacDonald P."/>
            <person name="Magnisalis V."/>
            <person name="Maru K."/>
            <person name="Matthews C."/>
            <person name="McCusker W."/>
            <person name="McDonough S."/>
            <person name="Mehta T."/>
            <person name="Meldrim J."/>
            <person name="Meneus L."/>
            <person name="Mihai O."/>
            <person name="Mihalev A."/>
            <person name="Mihova T."/>
            <person name="Mittelman R."/>
            <person name="Mlenga V."/>
            <person name="Montmayeur A."/>
            <person name="Mulrain L."/>
            <person name="Navidi A."/>
            <person name="Naylor J."/>
            <person name="Negash T."/>
            <person name="Nguyen T."/>
            <person name="Nguyen N."/>
            <person name="Nicol R."/>
            <person name="Norbu C."/>
            <person name="Norbu N."/>
            <person name="Novod N."/>
            <person name="O'Neill B."/>
            <person name="Osman S."/>
            <person name="Markiewicz E."/>
            <person name="Oyono O.L."/>
            <person name="Patti C."/>
            <person name="Phunkhang P."/>
            <person name="Pierre F."/>
            <person name="Priest M."/>
            <person name="Raghuraman S."/>
            <person name="Rege F."/>
            <person name="Reyes R."/>
            <person name="Rise C."/>
            <person name="Rogov P."/>
            <person name="Ross K."/>
            <person name="Ryan E."/>
            <person name="Settipalli S."/>
            <person name="Shea T."/>
            <person name="Sherpa N."/>
            <person name="Shi L."/>
            <person name="Shih D."/>
            <person name="Sparrow T."/>
            <person name="Spaulding J."/>
            <person name="Stalker J."/>
            <person name="Stange-Thomann N."/>
            <person name="Stavropoulos S."/>
            <person name="Stone C."/>
            <person name="Strader C."/>
            <person name="Tesfaye S."/>
            <person name="Thomson T."/>
            <person name="Thoulutsang Y."/>
            <person name="Thoulutsang D."/>
            <person name="Topham K."/>
            <person name="Topping I."/>
            <person name="Tsamla T."/>
            <person name="Vassiliev H."/>
            <person name="Vo A."/>
            <person name="Wangchuk T."/>
            <person name="Wangdi T."/>
            <person name="Weiand M."/>
            <person name="Wilkinson J."/>
            <person name="Wilson A."/>
            <person name="Yadav S."/>
            <person name="Young G."/>
            <person name="Yu Q."/>
            <person name="Zembek L."/>
            <person name="Zhong D."/>
            <person name="Zimmer A."/>
            <person name="Zwirko Z."/>
            <person name="Jaffe D.B."/>
            <person name="Alvarez P."/>
            <person name="Brockman W."/>
            <person name="Butler J."/>
            <person name="Chin C."/>
            <person name="Gnerre S."/>
            <person name="Grabherr M."/>
            <person name="Kleber M."/>
            <person name="Mauceli E."/>
            <person name="MacCallum I."/>
        </authorList>
    </citation>
    <scope>NUCLEOTIDE SEQUENCE [LARGE SCALE GENOMIC DNA]</scope>
    <source>
        <strain evidence="5">Tucson 15287-2541.00</strain>
    </source>
</reference>
<dbReference type="PROSITE" id="PS50304">
    <property type="entry name" value="TUDOR"/>
    <property type="match status" value="1"/>
</dbReference>
<dbReference type="Proteomes" id="UP000001070">
    <property type="component" value="Unassembled WGS sequence"/>
</dbReference>
<proteinExistence type="predicted"/>
<dbReference type="CDD" id="cd20379">
    <property type="entry name" value="Tudor_dTUD-like"/>
    <property type="match status" value="1"/>
</dbReference>
<keyword evidence="5" id="KW-1185">Reference proteome</keyword>
<dbReference type="PANTHER" id="PTHR16442">
    <property type="entry name" value="RING FINGER PROTEIN 17"/>
    <property type="match status" value="1"/>
</dbReference>
<dbReference type="GO" id="GO:0007319">
    <property type="term" value="P:negative regulation of oskar mRNA translation"/>
    <property type="evidence" value="ECO:0007669"/>
    <property type="project" value="EnsemblMetazoa"/>
</dbReference>
<dbReference type="InterPro" id="IPR056482">
    <property type="entry name" value="Tudor_krimper_1st"/>
</dbReference>
<dbReference type="PANTHER" id="PTHR16442:SF1">
    <property type="entry name" value="RING FINGER PROTEIN 17"/>
    <property type="match status" value="1"/>
</dbReference>
<evidence type="ECO:0000313" key="4">
    <source>
        <dbReference type="EMBL" id="EDW00751.1"/>
    </source>
</evidence>
<dbReference type="Gene3D" id="2.30.30.140">
    <property type="match status" value="1"/>
</dbReference>
<name>B4J5I8_DROGR</name>
<dbReference type="STRING" id="7222.B4J5I8"/>
<feature type="zinc finger region" description="C3H1-type" evidence="1">
    <location>
        <begin position="430"/>
        <end position="459"/>
    </location>
</feature>
<evidence type="ECO:0000313" key="5">
    <source>
        <dbReference type="Proteomes" id="UP000001070"/>
    </source>
</evidence>
<dbReference type="InterPro" id="IPR035437">
    <property type="entry name" value="SNase_OB-fold_sf"/>
</dbReference>
<sequence length="670" mass="75114">MEDLTEILTLFGRNVNKLRINLSAYEVDVNNRLQTLAENWSHVARGEWRLSSAYDALISSVSQVNEYVIKLNLHINLNLAVGILNVDRDSVEHNKNKINHTNRHGIEVGEVDAILKRQQSSSNNELQIVKSPEDNSSAIQVCKTENNPNPVLSIKTEPPPILPRLNVKLESSLLAAPLTLPKLPIPPRKTKLLQPKGGQQMSGDAAYDMLPKNISSFVKDSDVLVAMMHLNVSENCIFVSKWGPESTPLKKLLACQMSIQQLDQLPDFGEIFAVYDAQEQIIPRVLINAQTEGGGYEAYLLDYGEHIHLDDKEVIFALPNEIKALPAEAIRCYVRNCEVTRIREFTFKSVRLRVLANNGNDLEVELLGPAEAESAMLSSVQLDLDAANNRAEMQSDQADQKLSPAALEMLEEVEQGTSNALKAVLGYKPTDDQRICRHYDPKLNGCFKGSNCRLLHQAFAPHGATKDKELVEALPECTYVSTAPMKIGSVVRVRVTFIKSSTQVYVQFQDELPLLVWNEKEVHESQRRFQRTPRVLDMVLALYNDDCFYRAQIIEEIDGIFKIFYVDYGNTEFVTIKSLAQCHNAASLKPHRAINCFIADVKCSSSGSQEKNAECVEFLKSKILNEKVDVKLIGHLPDGPMIKFLDSYASVTMQMIQRGYVESSQSVELS</sequence>
<dbReference type="HOGENOM" id="CLU_369740_0_0_1"/>
<dbReference type="eggNOG" id="KOG2039">
    <property type="taxonomic scope" value="Eukaryota"/>
</dbReference>
<dbReference type="EMBL" id="CH916367">
    <property type="protein sequence ID" value="EDW00751.1"/>
    <property type="molecule type" value="Genomic_DNA"/>
</dbReference>
<dbReference type="Pfam" id="PF00567">
    <property type="entry name" value="TUDOR"/>
    <property type="match status" value="1"/>
</dbReference>